<evidence type="ECO:0000259" key="6">
    <source>
        <dbReference type="Pfam" id="PF02826"/>
    </source>
</evidence>
<dbReference type="PANTHER" id="PTHR43333">
    <property type="entry name" value="2-HACID_DH_C DOMAIN-CONTAINING PROTEIN"/>
    <property type="match status" value="1"/>
</dbReference>
<comment type="caution">
    <text evidence="7">The sequence shown here is derived from an EMBL/GenBank/DDBJ whole genome shotgun (WGS) entry which is preliminary data.</text>
</comment>
<name>A0A9X5BEH4_9FIRM</name>
<dbReference type="PANTHER" id="PTHR43333:SF1">
    <property type="entry name" value="D-ISOMER SPECIFIC 2-HYDROXYACID DEHYDROGENASE NAD-BINDING DOMAIN-CONTAINING PROTEIN"/>
    <property type="match status" value="1"/>
</dbReference>
<accession>A0A9X5BEH4</accession>
<dbReference type="Gene3D" id="3.40.50.720">
    <property type="entry name" value="NAD(P)-binding Rossmann-like Domain"/>
    <property type="match status" value="2"/>
</dbReference>
<evidence type="ECO:0000256" key="3">
    <source>
        <dbReference type="ARBA" id="ARBA00023027"/>
    </source>
</evidence>
<dbReference type="GO" id="GO:0051287">
    <property type="term" value="F:NAD binding"/>
    <property type="evidence" value="ECO:0007669"/>
    <property type="project" value="InterPro"/>
</dbReference>
<dbReference type="RefSeq" id="WP_160559480.1">
    <property type="nucleotide sequence ID" value="NZ_QZDT01000008.1"/>
</dbReference>
<proteinExistence type="inferred from homology"/>
<dbReference type="Proteomes" id="UP001154420">
    <property type="component" value="Unassembled WGS sequence"/>
</dbReference>
<feature type="domain" description="D-isomer specific 2-hydroxyacid dehydrogenase catalytic" evidence="5">
    <location>
        <begin position="7"/>
        <end position="313"/>
    </location>
</feature>
<evidence type="ECO:0000313" key="7">
    <source>
        <dbReference type="EMBL" id="NBJ92385.1"/>
    </source>
</evidence>
<gene>
    <name evidence="7" type="ORF">D5281_07180</name>
</gene>
<keyword evidence="2 4" id="KW-0560">Oxidoreductase</keyword>
<keyword evidence="3" id="KW-0520">NAD</keyword>
<evidence type="ECO:0000256" key="2">
    <source>
        <dbReference type="ARBA" id="ARBA00023002"/>
    </source>
</evidence>
<sequence length="314" mass="35152">MKLKKILVIIPMTKEQKERLEQILPDAEYVYTSSSEVTKEQIQQAKIILGSVPPDMIQASENLAWIHLDSAGYNLYVEDDVLSPHTILTTSSGAYGKAVSEHMFAMLLSLQKKLYLYRDNQRKHLWADEGEVTSITDSTILLLGAGDIGNHFARLSHALGAYVIGIKRTLSECPPYMDELHTMDKLKDLLPKADVVISFLPSTDKTRGLFHKELFNTMKPGSFFLNGGRGDLVCTEDLCDALESGHLAGAAMDVTEPEPLPENHRLWEIPNAIITPHISGYYHLPETLRNVVNICLENVKRYADGEALRNVVKH</sequence>
<dbReference type="InterPro" id="IPR036291">
    <property type="entry name" value="NAD(P)-bd_dom_sf"/>
</dbReference>
<evidence type="ECO:0000256" key="1">
    <source>
        <dbReference type="ARBA" id="ARBA00005854"/>
    </source>
</evidence>
<reference evidence="7" key="1">
    <citation type="submission" date="2018-09" db="EMBL/GenBank/DDBJ databases">
        <title>Murine metabolic-syndrome-specific gut microbial biobank.</title>
        <authorList>
            <person name="Liu C."/>
        </authorList>
    </citation>
    <scope>NUCLEOTIDE SEQUENCE</scope>
    <source>
        <strain evidence="7">D42-62</strain>
    </source>
</reference>
<organism evidence="7 8">
    <name type="scientific">Parablautia muri</name>
    <dbReference type="NCBI Taxonomy" id="2320879"/>
    <lineage>
        <taxon>Bacteria</taxon>
        <taxon>Bacillati</taxon>
        <taxon>Bacillota</taxon>
        <taxon>Clostridia</taxon>
        <taxon>Lachnospirales</taxon>
        <taxon>Lachnospiraceae</taxon>
        <taxon>Parablautia</taxon>
    </lineage>
</organism>
<dbReference type="InterPro" id="IPR006140">
    <property type="entry name" value="D-isomer_DH_NAD-bd"/>
</dbReference>
<dbReference type="AlphaFoldDB" id="A0A9X5BEH4"/>
<dbReference type="CDD" id="cd05300">
    <property type="entry name" value="2-Hacid_dh_1"/>
    <property type="match status" value="1"/>
</dbReference>
<evidence type="ECO:0000259" key="5">
    <source>
        <dbReference type="Pfam" id="PF00389"/>
    </source>
</evidence>
<feature type="domain" description="D-isomer specific 2-hydroxyacid dehydrogenase NAD-binding" evidence="6">
    <location>
        <begin position="104"/>
        <end position="279"/>
    </location>
</feature>
<dbReference type="Pfam" id="PF00389">
    <property type="entry name" value="2-Hacid_dh"/>
    <property type="match status" value="1"/>
</dbReference>
<keyword evidence="8" id="KW-1185">Reference proteome</keyword>
<comment type="similarity">
    <text evidence="1 4">Belongs to the D-isomer specific 2-hydroxyacid dehydrogenase family.</text>
</comment>
<dbReference type="SUPFAM" id="SSF52283">
    <property type="entry name" value="Formate/glycerate dehydrogenase catalytic domain-like"/>
    <property type="match status" value="1"/>
</dbReference>
<dbReference type="SUPFAM" id="SSF51735">
    <property type="entry name" value="NAD(P)-binding Rossmann-fold domains"/>
    <property type="match status" value="1"/>
</dbReference>
<dbReference type="OrthoDB" id="9805416at2"/>
<dbReference type="InterPro" id="IPR006139">
    <property type="entry name" value="D-isomer_2_OHA_DH_cat_dom"/>
</dbReference>
<evidence type="ECO:0000313" key="8">
    <source>
        <dbReference type="Proteomes" id="UP001154420"/>
    </source>
</evidence>
<dbReference type="Pfam" id="PF02826">
    <property type="entry name" value="2-Hacid_dh_C"/>
    <property type="match status" value="1"/>
</dbReference>
<evidence type="ECO:0000256" key="4">
    <source>
        <dbReference type="RuleBase" id="RU003719"/>
    </source>
</evidence>
<dbReference type="EMBL" id="QZDT01000008">
    <property type="protein sequence ID" value="NBJ92385.1"/>
    <property type="molecule type" value="Genomic_DNA"/>
</dbReference>
<protein>
    <submittedName>
        <fullName evidence="7">D-2-hydroxyacid dehydrogenase</fullName>
    </submittedName>
</protein>
<dbReference type="GO" id="GO:0016616">
    <property type="term" value="F:oxidoreductase activity, acting on the CH-OH group of donors, NAD or NADP as acceptor"/>
    <property type="evidence" value="ECO:0007669"/>
    <property type="project" value="InterPro"/>
</dbReference>